<accession>A0A4Y2UJC1</accession>
<keyword evidence="3" id="KW-1185">Reference proteome</keyword>
<dbReference type="AlphaFoldDB" id="A0A4Y2UJC1"/>
<gene>
    <name evidence="2" type="ORF">AVEN_92066_1</name>
</gene>
<proteinExistence type="predicted"/>
<feature type="non-terminal residue" evidence="2">
    <location>
        <position position="1"/>
    </location>
</feature>
<sequence>DRDRGGLVIRSRLWGQRVPDSEPNSTEDKSCIKPGALQIILMRPNVLPWMWCGSLERMPAQASPSLPGRGSELRGQSQNSPRVASNRTLLYLN</sequence>
<dbReference type="EMBL" id="BGPR01036423">
    <property type="protein sequence ID" value="GBO11647.1"/>
    <property type="molecule type" value="Genomic_DNA"/>
</dbReference>
<protein>
    <submittedName>
        <fullName evidence="2">Uncharacterized protein</fullName>
    </submittedName>
</protein>
<dbReference type="Proteomes" id="UP000499080">
    <property type="component" value="Unassembled WGS sequence"/>
</dbReference>
<feature type="compositionally biased region" description="Polar residues" evidence="1">
    <location>
        <begin position="74"/>
        <end position="93"/>
    </location>
</feature>
<evidence type="ECO:0000313" key="3">
    <source>
        <dbReference type="Proteomes" id="UP000499080"/>
    </source>
</evidence>
<feature type="region of interest" description="Disordered" evidence="1">
    <location>
        <begin position="59"/>
        <end position="93"/>
    </location>
</feature>
<name>A0A4Y2UJC1_ARAVE</name>
<comment type="caution">
    <text evidence="2">The sequence shown here is derived from an EMBL/GenBank/DDBJ whole genome shotgun (WGS) entry which is preliminary data.</text>
</comment>
<evidence type="ECO:0000313" key="2">
    <source>
        <dbReference type="EMBL" id="GBO11647.1"/>
    </source>
</evidence>
<reference evidence="2 3" key="1">
    <citation type="journal article" date="2019" name="Sci. Rep.">
        <title>Orb-weaving spider Araneus ventricosus genome elucidates the spidroin gene catalogue.</title>
        <authorList>
            <person name="Kono N."/>
            <person name="Nakamura H."/>
            <person name="Ohtoshi R."/>
            <person name="Moran D.A.P."/>
            <person name="Shinohara A."/>
            <person name="Yoshida Y."/>
            <person name="Fujiwara M."/>
            <person name="Mori M."/>
            <person name="Tomita M."/>
            <person name="Arakawa K."/>
        </authorList>
    </citation>
    <scope>NUCLEOTIDE SEQUENCE [LARGE SCALE GENOMIC DNA]</scope>
</reference>
<evidence type="ECO:0000256" key="1">
    <source>
        <dbReference type="SAM" id="MobiDB-lite"/>
    </source>
</evidence>
<organism evidence="2 3">
    <name type="scientific">Araneus ventricosus</name>
    <name type="common">Orbweaver spider</name>
    <name type="synonym">Epeira ventricosa</name>
    <dbReference type="NCBI Taxonomy" id="182803"/>
    <lineage>
        <taxon>Eukaryota</taxon>
        <taxon>Metazoa</taxon>
        <taxon>Ecdysozoa</taxon>
        <taxon>Arthropoda</taxon>
        <taxon>Chelicerata</taxon>
        <taxon>Arachnida</taxon>
        <taxon>Araneae</taxon>
        <taxon>Araneomorphae</taxon>
        <taxon>Entelegynae</taxon>
        <taxon>Araneoidea</taxon>
        <taxon>Araneidae</taxon>
        <taxon>Araneus</taxon>
    </lineage>
</organism>